<keyword evidence="3" id="KW-1185">Reference proteome</keyword>
<sequence>MFVNQYAVCVAQSTSPHPENASTDIRYPISSGRRRGLRVRAPRERSPSVNVDGVLELNDCHQQGQPEPSAHGGRFKSRGKIQNQRAVAGVVPRPGYVSDPVRDPGPVLCPGRGLNPGVAPDHVPAPVPVSDPVSDLARERLTAPSTRPDPSPRADCGHIRGVQLSGAVHDTEDQSRGKSNLTWADRVRSNDGKQPMQCDPSPEHARDTDDTTIEKGKCRA</sequence>
<dbReference type="VEuPathDB" id="VectorBase:LOC119164652"/>
<feature type="region of interest" description="Disordered" evidence="1">
    <location>
        <begin position="113"/>
        <end position="220"/>
    </location>
</feature>
<feature type="compositionally biased region" description="Basic and acidic residues" evidence="1">
    <location>
        <begin position="201"/>
        <end position="220"/>
    </location>
</feature>
<reference evidence="2" key="2">
    <citation type="submission" date="2021-09" db="EMBL/GenBank/DDBJ databases">
        <authorList>
            <person name="Jia N."/>
            <person name="Wang J."/>
            <person name="Shi W."/>
            <person name="Du L."/>
            <person name="Sun Y."/>
            <person name="Zhan W."/>
            <person name="Jiang J."/>
            <person name="Wang Q."/>
            <person name="Zhang B."/>
            <person name="Ji P."/>
            <person name="Sakyi L.B."/>
            <person name="Cui X."/>
            <person name="Yuan T."/>
            <person name="Jiang B."/>
            <person name="Yang W."/>
            <person name="Lam T.T.-Y."/>
            <person name="Chang Q."/>
            <person name="Ding S."/>
            <person name="Wang X."/>
            <person name="Zhu J."/>
            <person name="Ruan X."/>
            <person name="Zhao L."/>
            <person name="Wei J."/>
            <person name="Que T."/>
            <person name="Du C."/>
            <person name="Cheng J."/>
            <person name="Dai P."/>
            <person name="Han X."/>
            <person name="Huang E."/>
            <person name="Gao Y."/>
            <person name="Liu J."/>
            <person name="Shao H."/>
            <person name="Ye R."/>
            <person name="Li L."/>
            <person name="Wei W."/>
            <person name="Wang X."/>
            <person name="Wang C."/>
            <person name="Huo Q."/>
            <person name="Li W."/>
            <person name="Guo W."/>
            <person name="Chen H."/>
            <person name="Chen S."/>
            <person name="Zhou L."/>
            <person name="Zhou L."/>
            <person name="Ni X."/>
            <person name="Tian J."/>
            <person name="Zhou Y."/>
            <person name="Sheng Y."/>
            <person name="Liu T."/>
            <person name="Pan Y."/>
            <person name="Xia L."/>
            <person name="Li J."/>
            <person name="Zhao F."/>
            <person name="Cao W."/>
        </authorList>
    </citation>
    <scope>NUCLEOTIDE SEQUENCE</scope>
    <source>
        <strain evidence="2">Rmic-2018</strain>
        <tissue evidence="2">Larvae</tissue>
    </source>
</reference>
<proteinExistence type="predicted"/>
<evidence type="ECO:0000256" key="1">
    <source>
        <dbReference type="SAM" id="MobiDB-lite"/>
    </source>
</evidence>
<gene>
    <name evidence="2" type="ORF">HPB51_002932</name>
</gene>
<dbReference type="AlphaFoldDB" id="A0A9J6DSV9"/>
<dbReference type="Proteomes" id="UP000821866">
    <property type="component" value="Unassembled WGS sequence"/>
</dbReference>
<protein>
    <submittedName>
        <fullName evidence="2">Uncharacterized protein</fullName>
    </submittedName>
</protein>
<comment type="caution">
    <text evidence="2">The sequence shown here is derived from an EMBL/GenBank/DDBJ whole genome shotgun (WGS) entry which is preliminary data.</text>
</comment>
<name>A0A9J6DSV9_RHIMP</name>
<dbReference type="EMBL" id="JABSTU010000007">
    <property type="protein sequence ID" value="KAH8025036.1"/>
    <property type="molecule type" value="Genomic_DNA"/>
</dbReference>
<organism evidence="2 3">
    <name type="scientific">Rhipicephalus microplus</name>
    <name type="common">Cattle tick</name>
    <name type="synonym">Boophilus microplus</name>
    <dbReference type="NCBI Taxonomy" id="6941"/>
    <lineage>
        <taxon>Eukaryota</taxon>
        <taxon>Metazoa</taxon>
        <taxon>Ecdysozoa</taxon>
        <taxon>Arthropoda</taxon>
        <taxon>Chelicerata</taxon>
        <taxon>Arachnida</taxon>
        <taxon>Acari</taxon>
        <taxon>Parasitiformes</taxon>
        <taxon>Ixodida</taxon>
        <taxon>Ixodoidea</taxon>
        <taxon>Ixodidae</taxon>
        <taxon>Rhipicephalinae</taxon>
        <taxon>Rhipicephalus</taxon>
        <taxon>Boophilus</taxon>
    </lineage>
</organism>
<evidence type="ECO:0000313" key="2">
    <source>
        <dbReference type="EMBL" id="KAH8025036.1"/>
    </source>
</evidence>
<evidence type="ECO:0000313" key="3">
    <source>
        <dbReference type="Proteomes" id="UP000821866"/>
    </source>
</evidence>
<accession>A0A9J6DSV9</accession>
<reference evidence="2" key="1">
    <citation type="journal article" date="2020" name="Cell">
        <title>Large-Scale Comparative Analyses of Tick Genomes Elucidate Their Genetic Diversity and Vector Capacities.</title>
        <authorList>
            <consortium name="Tick Genome and Microbiome Consortium (TIGMIC)"/>
            <person name="Jia N."/>
            <person name="Wang J."/>
            <person name="Shi W."/>
            <person name="Du L."/>
            <person name="Sun Y."/>
            <person name="Zhan W."/>
            <person name="Jiang J.F."/>
            <person name="Wang Q."/>
            <person name="Zhang B."/>
            <person name="Ji P."/>
            <person name="Bell-Sakyi L."/>
            <person name="Cui X.M."/>
            <person name="Yuan T.T."/>
            <person name="Jiang B.G."/>
            <person name="Yang W.F."/>
            <person name="Lam T.T."/>
            <person name="Chang Q.C."/>
            <person name="Ding S.J."/>
            <person name="Wang X.J."/>
            <person name="Zhu J.G."/>
            <person name="Ruan X.D."/>
            <person name="Zhao L."/>
            <person name="Wei J.T."/>
            <person name="Ye R.Z."/>
            <person name="Que T.C."/>
            <person name="Du C.H."/>
            <person name="Zhou Y.H."/>
            <person name="Cheng J.X."/>
            <person name="Dai P.F."/>
            <person name="Guo W.B."/>
            <person name="Han X.H."/>
            <person name="Huang E.J."/>
            <person name="Li L.F."/>
            <person name="Wei W."/>
            <person name="Gao Y.C."/>
            <person name="Liu J.Z."/>
            <person name="Shao H.Z."/>
            <person name="Wang X."/>
            <person name="Wang C.C."/>
            <person name="Yang T.C."/>
            <person name="Huo Q.B."/>
            <person name="Li W."/>
            <person name="Chen H.Y."/>
            <person name="Chen S.E."/>
            <person name="Zhou L.G."/>
            <person name="Ni X.B."/>
            <person name="Tian J.H."/>
            <person name="Sheng Y."/>
            <person name="Liu T."/>
            <person name="Pan Y.S."/>
            <person name="Xia L.Y."/>
            <person name="Li J."/>
            <person name="Zhao F."/>
            <person name="Cao W.C."/>
        </authorList>
    </citation>
    <scope>NUCLEOTIDE SEQUENCE</scope>
    <source>
        <strain evidence="2">Rmic-2018</strain>
    </source>
</reference>